<feature type="region of interest" description="Disordered" evidence="7">
    <location>
        <begin position="1"/>
        <end position="40"/>
    </location>
</feature>
<evidence type="ECO:0000256" key="4">
    <source>
        <dbReference type="ARBA" id="ARBA00023015"/>
    </source>
</evidence>
<feature type="domain" description="Histone deacetylase complex subunit SAP30 Sin3 binding" evidence="8">
    <location>
        <begin position="183"/>
        <end position="217"/>
    </location>
</feature>
<sequence>MAPPRQRATAVHDDSRSEGSSTTREHKTGTGKGRKAVNSSAVVNSVPHAKIPASVANVTSAPMGDGDQSDNQPKIHWSEMPLEFLHSYRHAYKISSPSAYPTEYSQLLLSKGIGLLSPTSIAAQRAQLRQTQNTNGSQTNTKKTHHPHIANRANGTKGPSGHNSKNKSAIEGKNALNHIIGQDRVSKNHLAFTVRKHFNSAGLAEQEAIARFLYKVREEGRGRQFRLRFQP</sequence>
<feature type="compositionally biased region" description="Basic and acidic residues" evidence="7">
    <location>
        <begin position="10"/>
        <end position="28"/>
    </location>
</feature>
<evidence type="ECO:0000259" key="8">
    <source>
        <dbReference type="Pfam" id="PF13867"/>
    </source>
</evidence>
<dbReference type="Proteomes" id="UP000033540">
    <property type="component" value="Unassembled WGS sequence"/>
</dbReference>
<dbReference type="AlphaFoldDB" id="A0A0F0HXY0"/>
<keyword evidence="4" id="KW-0805">Transcription regulation</keyword>
<evidence type="ECO:0000313" key="10">
    <source>
        <dbReference type="Proteomes" id="UP000033540"/>
    </source>
</evidence>
<accession>A0A0F0HXY0</accession>
<dbReference type="Pfam" id="PF13867">
    <property type="entry name" value="SAP30_Sin3_bdg"/>
    <property type="match status" value="1"/>
</dbReference>
<evidence type="ECO:0000256" key="7">
    <source>
        <dbReference type="SAM" id="MobiDB-lite"/>
    </source>
</evidence>
<dbReference type="Gene3D" id="6.10.160.20">
    <property type="match status" value="1"/>
</dbReference>
<evidence type="ECO:0000256" key="2">
    <source>
        <dbReference type="ARBA" id="ARBA00006283"/>
    </source>
</evidence>
<proteinExistence type="inferred from homology"/>
<name>A0A0F0HXY0_ASPPU</name>
<reference evidence="9 10" key="1">
    <citation type="submission" date="2015-02" db="EMBL/GenBank/DDBJ databases">
        <title>Draft genome sequence of Aspergillus parasiticus SU-1.</title>
        <authorList>
            <person name="Yu J."/>
            <person name="Fedorova N."/>
            <person name="Yin Y."/>
            <person name="Losada L."/>
            <person name="Zafar N."/>
            <person name="Taujale R."/>
            <person name="Ehrlich K.C."/>
            <person name="Bhatnagar D."/>
            <person name="Cleveland T.E."/>
            <person name="Bennett J.W."/>
            <person name="Nierman W.C."/>
        </authorList>
    </citation>
    <scope>NUCLEOTIDE SEQUENCE [LARGE SCALE GENOMIC DNA]</scope>
    <source>
        <strain evidence="10">ATCC 56775 / NRRL 5862 / SRRC 143 / SU-1</strain>
    </source>
</reference>
<keyword evidence="3" id="KW-0678">Repressor</keyword>
<keyword evidence="6" id="KW-0539">Nucleus</keyword>
<dbReference type="PANTHER" id="PTHR13286">
    <property type="entry name" value="SAP30"/>
    <property type="match status" value="1"/>
</dbReference>
<dbReference type="InterPro" id="IPR024145">
    <property type="entry name" value="His_deAcase_SAP30/SAP30L"/>
</dbReference>
<gene>
    <name evidence="9" type="ORF">P875_00053381</name>
</gene>
<dbReference type="GO" id="GO:0005634">
    <property type="term" value="C:nucleus"/>
    <property type="evidence" value="ECO:0007669"/>
    <property type="project" value="UniProtKB-SubCell"/>
</dbReference>
<feature type="region of interest" description="Disordered" evidence="7">
    <location>
        <begin position="127"/>
        <end position="168"/>
    </location>
</feature>
<feature type="compositionally biased region" description="Low complexity" evidence="7">
    <location>
        <begin position="130"/>
        <end position="141"/>
    </location>
</feature>
<dbReference type="InterPro" id="IPR038291">
    <property type="entry name" value="SAP30_C_sf"/>
</dbReference>
<evidence type="ECO:0000256" key="6">
    <source>
        <dbReference type="ARBA" id="ARBA00023242"/>
    </source>
</evidence>
<evidence type="ECO:0000313" key="9">
    <source>
        <dbReference type="EMBL" id="KJK60374.1"/>
    </source>
</evidence>
<evidence type="ECO:0000256" key="3">
    <source>
        <dbReference type="ARBA" id="ARBA00022491"/>
    </source>
</evidence>
<comment type="subcellular location">
    <subcellularLocation>
        <location evidence="1">Nucleus</location>
    </subcellularLocation>
</comment>
<dbReference type="EMBL" id="JZEE01000741">
    <property type="protein sequence ID" value="KJK60374.1"/>
    <property type="molecule type" value="Genomic_DNA"/>
</dbReference>
<evidence type="ECO:0000256" key="5">
    <source>
        <dbReference type="ARBA" id="ARBA00023163"/>
    </source>
</evidence>
<dbReference type="InterPro" id="IPR025718">
    <property type="entry name" value="SAP30_Sin3-bd"/>
</dbReference>
<dbReference type="OrthoDB" id="510958at2759"/>
<protein>
    <submittedName>
        <fullName evidence="9">Sin3 binding region of histone deacetylase complex subunit SAP30</fullName>
    </submittedName>
</protein>
<dbReference type="STRING" id="1403190.A0A0F0HXY0"/>
<comment type="caution">
    <text evidence="9">The sequence shown here is derived from an EMBL/GenBank/DDBJ whole genome shotgun (WGS) entry which is preliminary data.</text>
</comment>
<comment type="similarity">
    <text evidence="2">Belongs to the SAP30 family.</text>
</comment>
<organism evidence="9 10">
    <name type="scientific">Aspergillus parasiticus (strain ATCC 56775 / NRRL 5862 / SRRC 143 / SU-1)</name>
    <dbReference type="NCBI Taxonomy" id="1403190"/>
    <lineage>
        <taxon>Eukaryota</taxon>
        <taxon>Fungi</taxon>
        <taxon>Dikarya</taxon>
        <taxon>Ascomycota</taxon>
        <taxon>Pezizomycotina</taxon>
        <taxon>Eurotiomycetes</taxon>
        <taxon>Eurotiomycetidae</taxon>
        <taxon>Eurotiales</taxon>
        <taxon>Aspergillaceae</taxon>
        <taxon>Aspergillus</taxon>
        <taxon>Aspergillus subgen. Circumdati</taxon>
    </lineage>
</organism>
<evidence type="ECO:0000256" key="1">
    <source>
        <dbReference type="ARBA" id="ARBA00004123"/>
    </source>
</evidence>
<keyword evidence="5" id="KW-0804">Transcription</keyword>
<dbReference type="PANTHER" id="PTHR13286:SF23">
    <property type="entry name" value="HISTONE DEACETYLASE COMPLEX SUBUNIT SAP30 SIN3 BINDING DOMAIN-CONTAINING PROTEIN"/>
    <property type="match status" value="1"/>
</dbReference>